<feature type="signal peptide" evidence="1">
    <location>
        <begin position="1"/>
        <end position="18"/>
    </location>
</feature>
<sequence>MKQAFLLMILAVATCGYAQEAKVEPDEPFIRVYLTASLGMGISGQTSVMSGGPLMALATLPLRFRHNWFLIPEAYGGAFRSPKFPDKTGFIIHTYPRYRHQMYGMRFGRSFAPPDNGFSVLPSIGIDYLQIEEPYFRMGNYRRELEHNIYRLYAIPIQVDLRFQKRRDSYAAFAIGMRVNKNNRRSFGSLTAGVEFKLN</sequence>
<feature type="chain" id="PRO_5035162196" description="Outer membrane protein beta-barrel domain-containing protein" evidence="1">
    <location>
        <begin position="19"/>
        <end position="199"/>
    </location>
</feature>
<evidence type="ECO:0000313" key="3">
    <source>
        <dbReference type="Proteomes" id="UP000598271"/>
    </source>
</evidence>
<gene>
    <name evidence="2" type="ORF">GCM10007390_20980</name>
</gene>
<dbReference type="EMBL" id="BMXF01000002">
    <property type="protein sequence ID" value="GHB67473.1"/>
    <property type="molecule type" value="Genomic_DNA"/>
</dbReference>
<evidence type="ECO:0000256" key="1">
    <source>
        <dbReference type="SAM" id="SignalP"/>
    </source>
</evidence>
<reference evidence="2 3" key="1">
    <citation type="journal article" date="2014" name="Int. J. Syst. Evol. Microbiol.">
        <title>Complete genome sequence of Corynebacterium casei LMG S-19264T (=DSM 44701T), isolated from a smear-ripened cheese.</title>
        <authorList>
            <consortium name="US DOE Joint Genome Institute (JGI-PGF)"/>
            <person name="Walter F."/>
            <person name="Albersmeier A."/>
            <person name="Kalinowski J."/>
            <person name="Ruckert C."/>
        </authorList>
    </citation>
    <scope>NUCLEOTIDE SEQUENCE [LARGE SCALE GENOMIC DNA]</scope>
    <source>
        <strain evidence="2 3">KCTC 12866</strain>
    </source>
</reference>
<name>A0A8J3G8Q7_9BACT</name>
<comment type="caution">
    <text evidence="2">The sequence shown here is derived from an EMBL/GenBank/DDBJ whole genome shotgun (WGS) entry which is preliminary data.</text>
</comment>
<dbReference type="RefSeq" id="WP_189564402.1">
    <property type="nucleotide sequence ID" value="NZ_BMXF01000002.1"/>
</dbReference>
<dbReference type="AlphaFoldDB" id="A0A8J3G8Q7"/>
<proteinExistence type="predicted"/>
<evidence type="ECO:0008006" key="4">
    <source>
        <dbReference type="Google" id="ProtNLM"/>
    </source>
</evidence>
<keyword evidence="3" id="KW-1185">Reference proteome</keyword>
<dbReference type="Proteomes" id="UP000598271">
    <property type="component" value="Unassembled WGS sequence"/>
</dbReference>
<keyword evidence="1" id="KW-0732">Signal</keyword>
<evidence type="ECO:0000313" key="2">
    <source>
        <dbReference type="EMBL" id="GHB67473.1"/>
    </source>
</evidence>
<organism evidence="2 3">
    <name type="scientific">Persicitalea jodogahamensis</name>
    <dbReference type="NCBI Taxonomy" id="402147"/>
    <lineage>
        <taxon>Bacteria</taxon>
        <taxon>Pseudomonadati</taxon>
        <taxon>Bacteroidota</taxon>
        <taxon>Cytophagia</taxon>
        <taxon>Cytophagales</taxon>
        <taxon>Spirosomataceae</taxon>
        <taxon>Persicitalea</taxon>
    </lineage>
</organism>
<accession>A0A8J3G8Q7</accession>
<protein>
    <recommendedName>
        <fullName evidence="4">Outer membrane protein beta-barrel domain-containing protein</fullName>
    </recommendedName>
</protein>